<gene>
    <name evidence="2" type="ORF">EZS27_000700</name>
</gene>
<dbReference type="Gene3D" id="1.25.40.10">
    <property type="entry name" value="Tetratricopeptide repeat domain"/>
    <property type="match status" value="1"/>
</dbReference>
<evidence type="ECO:0000259" key="1">
    <source>
        <dbReference type="Pfam" id="PF22708"/>
    </source>
</evidence>
<dbReference type="EMBL" id="SNRY01000007">
    <property type="protein sequence ID" value="KAA6351903.1"/>
    <property type="molecule type" value="Genomic_DNA"/>
</dbReference>
<organism evidence="2">
    <name type="scientific">termite gut metagenome</name>
    <dbReference type="NCBI Taxonomy" id="433724"/>
    <lineage>
        <taxon>unclassified sequences</taxon>
        <taxon>metagenomes</taxon>
        <taxon>organismal metagenomes</taxon>
    </lineage>
</organism>
<sequence>MREAYIGINRGKRPTAVVYSLRREGRIEDAYNQALNLYNQDSPDDDIKKALAWTLIDLCKKYISESNLNQAQIFFNQLSDLDFAYEDDFVDTIKNQIKFLRPRIDIYYAQVQRADELSKSGQNKQALGLIHSMIANNQLSELNHATYGWVIYRYIKAEENNVSSIEIRTFLRDYMNLKNERPSLLHSMILNFALNYSKNHPDFNLYNFFVLWNPQNLRYEDLHESQKEGQKISSLISRICAEFTKQNTTNIKDVINILIERNTSDEDPFTLHDSEEEKEQLIDLFREPYFWLLFHAHKENRFSDLWSLYGKYNALYAEYGKSKWHSEILKLAERFMKENESWRFLAFFKQWNPDNFMDSDWKEELGKDGEKYKPLAIKTIKKVFDVIQNQQNNNEADFLWLITAYDKAVKLFPTDEWIFREKALLHIKNQDLDSAIKIYRELVLDLGDKHYIWHEFSTCLSDKNLKIGMLSKALEMQKQEDFLGDIHVDLARLLIEENIFENAFFELQAYKNHRESKGWKLSALYEELKSKINISNSIIKTNSNFYKKYIPFAENFAYQDIDWTEVVLVDRWKNEDKKEKLAFTDGKSIDFSVGINRFTQLEHIEQGQIFKFKLHKQEIKKEFESKDIWKRETTVTEYKYIPLIVEKSDKKDWSILPTQYGYIEYINIEKKMLHIITNESNPAFYQYNKESFAQGDFVVFNQYEKRIKDEKRICVANIKKCDSPVAIQNFKNRIVVVDDVNESKRLYHYVLGKKLLTGIAFFDRTNIHPAVGDFLKVYYCVKNDKENKKKLETLCVEKTEEQNDELRKTISGRLELKYKDGRWNGEADFAFINDYYVSKSILQKFNIIEDCNVRAQVVYTGDGDKWKVFDIEMI</sequence>
<dbReference type="SUPFAM" id="SSF48452">
    <property type="entry name" value="TPR-like"/>
    <property type="match status" value="1"/>
</dbReference>
<name>A0A5J4T2L6_9ZZZZ</name>
<protein>
    <recommendedName>
        <fullName evidence="1">TOTE conflict systems S1/CSD-like domain-containing protein</fullName>
    </recommendedName>
</protein>
<reference evidence="2" key="1">
    <citation type="submission" date="2019-03" db="EMBL/GenBank/DDBJ databases">
        <title>Single cell metagenomics reveals metabolic interactions within the superorganism composed of flagellate Streblomastix strix and complex community of Bacteroidetes bacteria on its surface.</title>
        <authorList>
            <person name="Treitli S.C."/>
            <person name="Kolisko M."/>
            <person name="Husnik F."/>
            <person name="Keeling P."/>
            <person name="Hampl V."/>
        </authorList>
    </citation>
    <scope>NUCLEOTIDE SEQUENCE</scope>
    <source>
        <strain evidence="2">STM</strain>
    </source>
</reference>
<comment type="caution">
    <text evidence="2">The sequence shown here is derived from an EMBL/GenBank/DDBJ whole genome shotgun (WGS) entry which is preliminary data.</text>
</comment>
<dbReference type="AlphaFoldDB" id="A0A5J4T2L6"/>
<dbReference type="InterPro" id="IPR054283">
    <property type="entry name" value="DUF7017"/>
</dbReference>
<dbReference type="InterPro" id="IPR054426">
    <property type="entry name" value="S1CSD-TOTE-1"/>
</dbReference>
<dbReference type="Pfam" id="PF22860">
    <property type="entry name" value="DUF7017"/>
    <property type="match status" value="1"/>
</dbReference>
<dbReference type="InterPro" id="IPR011990">
    <property type="entry name" value="TPR-like_helical_dom_sf"/>
</dbReference>
<dbReference type="Pfam" id="PF22708">
    <property type="entry name" value="S1CSD-TOTE-1"/>
    <property type="match status" value="1"/>
</dbReference>
<feature type="domain" description="TOTE conflict systems S1/CSD-like" evidence="1">
    <location>
        <begin position="728"/>
        <end position="786"/>
    </location>
</feature>
<proteinExistence type="predicted"/>
<accession>A0A5J4T2L6</accession>
<evidence type="ECO:0000313" key="2">
    <source>
        <dbReference type="EMBL" id="KAA6351903.1"/>
    </source>
</evidence>